<accession>D2I850</accession>
<reference evidence="1" key="1">
    <citation type="journal article" date="2010" name="Nature">
        <title>The sequence and de novo assembly of the giant panda genome.</title>
        <authorList>
            <person name="Li R."/>
            <person name="Fan W."/>
            <person name="Tian G."/>
            <person name="Zhu H."/>
            <person name="He L."/>
            <person name="Cai J."/>
            <person name="Huang Q."/>
            <person name="Cai Q."/>
            <person name="Li B."/>
            <person name="Bai Y."/>
            <person name="Zhang Z."/>
            <person name="Zhang Y."/>
            <person name="Wang W."/>
            <person name="Li J."/>
            <person name="Wei F."/>
            <person name="Li H."/>
            <person name="Jian M."/>
            <person name="Li J."/>
            <person name="Zhang Z."/>
            <person name="Nielsen R."/>
            <person name="Li D."/>
            <person name="Gu W."/>
            <person name="Yang Z."/>
            <person name="Xuan Z."/>
            <person name="Ryder O.A."/>
            <person name="Leung F.C."/>
            <person name="Zhou Y."/>
            <person name="Cao J."/>
            <person name="Sun X."/>
            <person name="Fu Y."/>
            <person name="Fang X."/>
            <person name="Guo X."/>
            <person name="Wang B."/>
            <person name="Hou R."/>
            <person name="Shen F."/>
            <person name="Mu B."/>
            <person name="Ni P."/>
            <person name="Lin R."/>
            <person name="Qian W."/>
            <person name="Wang G."/>
            <person name="Yu C."/>
            <person name="Nie W."/>
            <person name="Wang J."/>
            <person name="Wu Z."/>
            <person name="Liang H."/>
            <person name="Min J."/>
            <person name="Wu Q."/>
            <person name="Cheng S."/>
            <person name="Ruan J."/>
            <person name="Wang M."/>
            <person name="Shi Z."/>
            <person name="Wen M."/>
            <person name="Liu B."/>
            <person name="Ren X."/>
            <person name="Zheng H."/>
            <person name="Dong D."/>
            <person name="Cook K."/>
            <person name="Shan G."/>
            <person name="Zhang H."/>
            <person name="Kosiol C."/>
            <person name="Xie X."/>
            <person name="Lu Z."/>
            <person name="Zheng H."/>
            <person name="Li Y."/>
            <person name="Steiner C.C."/>
            <person name="Lam T.T."/>
            <person name="Lin S."/>
            <person name="Zhang Q."/>
            <person name="Li G."/>
            <person name="Tian J."/>
            <person name="Gong T."/>
            <person name="Liu H."/>
            <person name="Zhang D."/>
            <person name="Fang L."/>
            <person name="Ye C."/>
            <person name="Zhang J."/>
            <person name="Hu W."/>
            <person name="Xu A."/>
            <person name="Ren Y."/>
            <person name="Zhang G."/>
            <person name="Bruford M.W."/>
            <person name="Li Q."/>
            <person name="Ma L."/>
            <person name="Guo Y."/>
            <person name="An N."/>
            <person name="Hu Y."/>
            <person name="Zheng Y."/>
            <person name="Shi Y."/>
            <person name="Li Z."/>
            <person name="Liu Q."/>
            <person name="Chen Y."/>
            <person name="Zhao J."/>
            <person name="Qu N."/>
            <person name="Zhao S."/>
            <person name="Tian F."/>
            <person name="Wang X."/>
            <person name="Wang H."/>
            <person name="Xu L."/>
            <person name="Liu X."/>
            <person name="Vinar T."/>
            <person name="Wang Y."/>
            <person name="Lam T.W."/>
            <person name="Yiu S.M."/>
            <person name="Liu S."/>
            <person name="Zhang H."/>
            <person name="Li D."/>
            <person name="Huang Y."/>
            <person name="Wang X."/>
            <person name="Yang G."/>
            <person name="Jiang Z."/>
            <person name="Wang J."/>
            <person name="Qin N."/>
            <person name="Li L."/>
            <person name="Li J."/>
            <person name="Bolund L."/>
            <person name="Kristiansen K."/>
            <person name="Wong G.K."/>
            <person name="Olson M."/>
            <person name="Zhang X."/>
            <person name="Li S."/>
            <person name="Yang H."/>
            <person name="Wang J."/>
            <person name="Wang J."/>
        </authorList>
    </citation>
    <scope>NUCLEOTIDE SEQUENCE [LARGE SCALE GENOMIC DNA]</scope>
</reference>
<dbReference type="InParanoid" id="D2I850"/>
<proteinExistence type="predicted"/>
<evidence type="ECO:0000313" key="1">
    <source>
        <dbReference type="EMBL" id="EFB26457.1"/>
    </source>
</evidence>
<dbReference type="EMBL" id="GL195888">
    <property type="protein sequence ID" value="EFB26457.1"/>
    <property type="molecule type" value="Genomic_DNA"/>
</dbReference>
<feature type="non-terminal residue" evidence="1">
    <location>
        <position position="170"/>
    </location>
</feature>
<sequence length="170" mass="19314">LSAVSSHGSLSFQPEPCKEASFQNVLVCHYQHSVLEKLHLTVDWDHDCIGYVHIESTAHNKTVTAQDGERYETFCKAFLLKSTLSAMQGVCVSKSSNQLLKGTYAWNDNVENLESYVVHAQNNDMYSVERRTGLAFQSNVYKLQRFKNEETTARWGPLEKSFTEDSTLQN</sequence>
<feature type="non-terminal residue" evidence="1">
    <location>
        <position position="1"/>
    </location>
</feature>
<protein>
    <submittedName>
        <fullName evidence="1">Uncharacterized protein</fullName>
    </submittedName>
</protein>
<organism evidence="1">
    <name type="scientific">Ailuropoda melanoleuca</name>
    <name type="common">Giant panda</name>
    <dbReference type="NCBI Taxonomy" id="9646"/>
    <lineage>
        <taxon>Eukaryota</taxon>
        <taxon>Metazoa</taxon>
        <taxon>Chordata</taxon>
        <taxon>Craniata</taxon>
        <taxon>Vertebrata</taxon>
        <taxon>Euteleostomi</taxon>
        <taxon>Mammalia</taxon>
        <taxon>Eutheria</taxon>
        <taxon>Laurasiatheria</taxon>
        <taxon>Carnivora</taxon>
        <taxon>Caniformia</taxon>
        <taxon>Ursidae</taxon>
        <taxon>Ailuropoda</taxon>
    </lineage>
</organism>
<name>D2I850_AILME</name>
<dbReference type="AlphaFoldDB" id="D2I850"/>
<gene>
    <name evidence="1" type="ORF">PANDA_022210</name>
</gene>